<evidence type="ECO:0000313" key="2">
    <source>
        <dbReference type="Proteomes" id="UP000587608"/>
    </source>
</evidence>
<dbReference type="GeneID" id="96787785"/>
<gene>
    <name evidence="1" type="ORF">H1X69_04250</name>
</gene>
<sequence length="114" mass="13082">MQLLNDIKKRPNSYGLDDGYREYVAFFNGVNAATCGRLLEGFSEHLARKLGEGQNLYWALIVVRLGVVPREVRDINELRGSEEEKVVELLFRELEEFVANHVGEQNFRAPGFPR</sequence>
<dbReference type="AlphaFoldDB" id="A0A7W2HT20"/>
<organism evidence="1 2">
    <name type="scientific">Streptomyces griseoaurantiacus</name>
    <dbReference type="NCBI Taxonomy" id="68213"/>
    <lineage>
        <taxon>Bacteria</taxon>
        <taxon>Bacillati</taxon>
        <taxon>Actinomycetota</taxon>
        <taxon>Actinomycetes</taxon>
        <taxon>Kitasatosporales</taxon>
        <taxon>Streptomycetaceae</taxon>
        <taxon>Streptomyces</taxon>
        <taxon>Streptomyces aurantiacus group</taxon>
    </lineage>
</organism>
<name>A0A7W2HT20_9ACTN</name>
<evidence type="ECO:0000313" key="1">
    <source>
        <dbReference type="EMBL" id="MBA5220631.1"/>
    </source>
</evidence>
<reference evidence="1 2" key="1">
    <citation type="submission" date="2020-07" db="EMBL/GenBank/DDBJ databases">
        <title>Differential regulation of undecylprodigiosin biosynthesis in the yeast-scavenging Streptomyces strain MBK6.</title>
        <authorList>
            <person name="Baral B."/>
            <person name="Siitonen V."/>
            <person name="Laughlin M."/>
            <person name="Yamada K."/>
            <person name="Ilomaeki M."/>
            <person name="Metsae-Ketelae M."/>
            <person name="Niemi J."/>
        </authorList>
    </citation>
    <scope>NUCLEOTIDE SEQUENCE [LARGE SCALE GENOMIC DNA]</scope>
    <source>
        <strain evidence="1 2">MBK6</strain>
    </source>
</reference>
<accession>A0A7W2HT20</accession>
<protein>
    <submittedName>
        <fullName evidence="1">Uncharacterized protein</fullName>
    </submittedName>
</protein>
<comment type="caution">
    <text evidence="1">The sequence shown here is derived from an EMBL/GenBank/DDBJ whole genome shotgun (WGS) entry which is preliminary data.</text>
</comment>
<dbReference type="EMBL" id="JACERG010000003">
    <property type="protein sequence ID" value="MBA5220631.1"/>
    <property type="molecule type" value="Genomic_DNA"/>
</dbReference>
<dbReference type="RefSeq" id="WP_191851950.1">
    <property type="nucleotide sequence ID" value="NZ_CP108326.1"/>
</dbReference>
<dbReference type="Proteomes" id="UP000587608">
    <property type="component" value="Unassembled WGS sequence"/>
</dbReference>
<proteinExistence type="predicted"/>